<feature type="signal peptide" evidence="1">
    <location>
        <begin position="1"/>
        <end position="20"/>
    </location>
</feature>
<gene>
    <name evidence="4" type="ORF">FSP39_015474</name>
</gene>
<dbReference type="Pfam" id="PF00092">
    <property type="entry name" value="VWA"/>
    <property type="match status" value="1"/>
</dbReference>
<keyword evidence="5" id="KW-1185">Reference proteome</keyword>
<dbReference type="InterPro" id="IPR002035">
    <property type="entry name" value="VWF_A"/>
</dbReference>
<organism evidence="4 5">
    <name type="scientific">Pinctada imbricata</name>
    <name type="common">Atlantic pearl-oyster</name>
    <name type="synonym">Pinctada martensii</name>
    <dbReference type="NCBI Taxonomy" id="66713"/>
    <lineage>
        <taxon>Eukaryota</taxon>
        <taxon>Metazoa</taxon>
        <taxon>Spiralia</taxon>
        <taxon>Lophotrochozoa</taxon>
        <taxon>Mollusca</taxon>
        <taxon>Bivalvia</taxon>
        <taxon>Autobranchia</taxon>
        <taxon>Pteriomorphia</taxon>
        <taxon>Pterioida</taxon>
        <taxon>Pterioidea</taxon>
        <taxon>Pteriidae</taxon>
        <taxon>Pinctada</taxon>
    </lineage>
</organism>
<dbReference type="PANTHER" id="PTHR10338">
    <property type="entry name" value="INTER-ALPHA-TRYPSIN INHIBITOR HEAVY CHAIN FAMILY MEMBER"/>
    <property type="match status" value="1"/>
</dbReference>
<protein>
    <recommendedName>
        <fullName evidence="6">Inter-alpha-trypsin inhibitor heavy chain H3-like</fullName>
    </recommendedName>
</protein>
<evidence type="ECO:0000313" key="5">
    <source>
        <dbReference type="Proteomes" id="UP001186944"/>
    </source>
</evidence>
<evidence type="ECO:0000259" key="3">
    <source>
        <dbReference type="PROSITE" id="PS51468"/>
    </source>
</evidence>
<dbReference type="InterPro" id="IPR036465">
    <property type="entry name" value="vWFA_dom_sf"/>
</dbReference>
<dbReference type="InterPro" id="IPR050934">
    <property type="entry name" value="ITIH"/>
</dbReference>
<feature type="domain" description="VWFA" evidence="2">
    <location>
        <begin position="276"/>
        <end position="459"/>
    </location>
</feature>
<evidence type="ECO:0000313" key="4">
    <source>
        <dbReference type="EMBL" id="KAK3106219.1"/>
    </source>
</evidence>
<dbReference type="InterPro" id="IPR013694">
    <property type="entry name" value="VIT"/>
</dbReference>
<dbReference type="Pfam" id="PF08487">
    <property type="entry name" value="VIT"/>
    <property type="match status" value="1"/>
</dbReference>
<dbReference type="PANTHER" id="PTHR10338:SF108">
    <property type="entry name" value="INTER-ALPHA-TRYPSIN INHIBITOR HEAVY CHAIN H4-LIKE PROTEIN"/>
    <property type="match status" value="1"/>
</dbReference>
<feature type="chain" id="PRO_5041727931" description="Inter-alpha-trypsin inhibitor heavy chain H3-like" evidence="1">
    <location>
        <begin position="21"/>
        <end position="691"/>
    </location>
</feature>
<sequence>MRRMAFIVMIMAYSIDFVGCNTNEVLPPKMTDFVVISDIYARLANVKYMTRVVNEAKEGRETMFQVQFPKEAFISAFKMTIGNEVIYGVVKGKEEAAEVYYKARAEGKSAGQVTQFPTAPERDMDIYVINVNVAPESSTEFVLSYIEPLEMKLGQFNHKLYIEPGQEVSNMSARISVSDPQGIASFSYKLPGSNEELRSSDDSKYSVYQASMNTRQVMYQPPKSEQMKLECKTEIKCQISITYEIQRQTKSGIVIVNNNYFVHYFSPTNLQEMAKNIVFVIDISGSMSGSKIEAVRRVMIVILEKLRPNDNFNLLLFDDKIKMWKTTAVAATEDNIREAKAFARKELFARGSTNINGALIEGINKLTNRQNSESDMYKGNIIVFLTDGMPTSGVTTTSRIRANVRRKNEGRANIYALGFGKGVNMEFLKALAWENDGFAKKIYVANDASEQLEFFYKEIECPLLKNLKMTYRPVASIHGLSETVFPTYRKGSEIVVVGQIDGNEQSLSGSIEGIGNVGVVKYVIKPTTRPYAPEKNFAEHLWAYKTIKLYLKVMTITENITVHDYFKEKARKLSIKYQFVTPLTSMVVTTEVRMNDIPSRRTNLIADDASFRNREGMFNDFRNINIQDDRHVRKRGNIQGQGVKKRSGNVHIQARSAYGGNTGSCLWRGIVYHLTTVSALHFLYRLIQRQD</sequence>
<dbReference type="Gene3D" id="3.40.50.410">
    <property type="entry name" value="von Willebrand factor, type A domain"/>
    <property type="match status" value="1"/>
</dbReference>
<reference evidence="4" key="1">
    <citation type="submission" date="2019-08" db="EMBL/GenBank/DDBJ databases">
        <title>The improved chromosome-level genome for the pearl oyster Pinctada fucata martensii using PacBio sequencing and Hi-C.</title>
        <authorList>
            <person name="Zheng Z."/>
        </authorList>
    </citation>
    <scope>NUCLEOTIDE SEQUENCE</scope>
    <source>
        <strain evidence="4">ZZ-2019</strain>
        <tissue evidence="4">Adductor muscle</tissue>
    </source>
</reference>
<dbReference type="SMART" id="SM00609">
    <property type="entry name" value="VIT"/>
    <property type="match status" value="1"/>
</dbReference>
<dbReference type="EMBL" id="VSWD01000003">
    <property type="protein sequence ID" value="KAK3106219.1"/>
    <property type="molecule type" value="Genomic_DNA"/>
</dbReference>
<name>A0AA88YJL4_PINIB</name>
<dbReference type="AlphaFoldDB" id="A0AA88YJL4"/>
<evidence type="ECO:0008006" key="6">
    <source>
        <dbReference type="Google" id="ProtNLM"/>
    </source>
</evidence>
<dbReference type="SMART" id="SM00327">
    <property type="entry name" value="VWA"/>
    <property type="match status" value="1"/>
</dbReference>
<proteinExistence type="predicted"/>
<dbReference type="PROSITE" id="PS51468">
    <property type="entry name" value="VIT"/>
    <property type="match status" value="1"/>
</dbReference>
<evidence type="ECO:0000256" key="1">
    <source>
        <dbReference type="SAM" id="SignalP"/>
    </source>
</evidence>
<accession>A0AA88YJL4</accession>
<keyword evidence="1" id="KW-0732">Signal</keyword>
<evidence type="ECO:0000259" key="2">
    <source>
        <dbReference type="PROSITE" id="PS50234"/>
    </source>
</evidence>
<dbReference type="Proteomes" id="UP001186944">
    <property type="component" value="Unassembled WGS sequence"/>
</dbReference>
<dbReference type="SUPFAM" id="SSF53300">
    <property type="entry name" value="vWA-like"/>
    <property type="match status" value="1"/>
</dbReference>
<feature type="domain" description="VIT" evidence="3">
    <location>
        <begin position="14"/>
        <end position="147"/>
    </location>
</feature>
<dbReference type="PROSITE" id="PS50234">
    <property type="entry name" value="VWFA"/>
    <property type="match status" value="1"/>
</dbReference>
<comment type="caution">
    <text evidence="4">The sequence shown here is derived from an EMBL/GenBank/DDBJ whole genome shotgun (WGS) entry which is preliminary data.</text>
</comment>